<organism evidence="1 2">
    <name type="scientific">Puccinia striiformis f. sp. tritici PST-78</name>
    <dbReference type="NCBI Taxonomy" id="1165861"/>
    <lineage>
        <taxon>Eukaryota</taxon>
        <taxon>Fungi</taxon>
        <taxon>Dikarya</taxon>
        <taxon>Basidiomycota</taxon>
        <taxon>Pucciniomycotina</taxon>
        <taxon>Pucciniomycetes</taxon>
        <taxon>Pucciniales</taxon>
        <taxon>Pucciniaceae</taxon>
        <taxon>Puccinia</taxon>
    </lineage>
</organism>
<evidence type="ECO:0000313" key="1">
    <source>
        <dbReference type="EMBL" id="KNE88244.1"/>
    </source>
</evidence>
<proteinExistence type="predicted"/>
<accession>A0A0L0UNA1</accession>
<protein>
    <submittedName>
        <fullName evidence="1">Uncharacterized protein</fullName>
    </submittedName>
</protein>
<keyword evidence="2" id="KW-1185">Reference proteome</keyword>
<dbReference type="Proteomes" id="UP000054564">
    <property type="component" value="Unassembled WGS sequence"/>
</dbReference>
<name>A0A0L0UNA1_9BASI</name>
<feature type="non-terminal residue" evidence="1">
    <location>
        <position position="1"/>
    </location>
</feature>
<evidence type="ECO:0000313" key="2">
    <source>
        <dbReference type="Proteomes" id="UP000054564"/>
    </source>
</evidence>
<comment type="caution">
    <text evidence="1">The sequence shown here is derived from an EMBL/GenBank/DDBJ whole genome shotgun (WGS) entry which is preliminary data.</text>
</comment>
<gene>
    <name evidence="1" type="ORF">PSTG_18360</name>
</gene>
<sequence length="90" mass="10119">DPGVRRKPSRFEKVDSFTKVPCVAIHPILRKGHFISPNSSTYLKISATSFHNMECHMKRATVDKCGQCRDDLLPGAISLIVISKTYHPTH</sequence>
<reference evidence="2" key="1">
    <citation type="submission" date="2014-03" db="EMBL/GenBank/DDBJ databases">
        <title>The Genome Sequence of Puccinia striiformis f. sp. tritici PST-78.</title>
        <authorList>
            <consortium name="The Broad Institute Genome Sequencing Platform"/>
            <person name="Cuomo C."/>
            <person name="Hulbert S."/>
            <person name="Chen X."/>
            <person name="Walker B."/>
            <person name="Young S.K."/>
            <person name="Zeng Q."/>
            <person name="Gargeya S."/>
            <person name="Fitzgerald M."/>
            <person name="Haas B."/>
            <person name="Abouelleil A."/>
            <person name="Alvarado L."/>
            <person name="Arachchi H.M."/>
            <person name="Berlin A.M."/>
            <person name="Chapman S.B."/>
            <person name="Goldberg J."/>
            <person name="Griggs A."/>
            <person name="Gujja S."/>
            <person name="Hansen M."/>
            <person name="Howarth C."/>
            <person name="Imamovic A."/>
            <person name="Larimer J."/>
            <person name="McCowan C."/>
            <person name="Montmayeur A."/>
            <person name="Murphy C."/>
            <person name="Neiman D."/>
            <person name="Pearson M."/>
            <person name="Priest M."/>
            <person name="Roberts A."/>
            <person name="Saif S."/>
            <person name="Shea T."/>
            <person name="Sisk P."/>
            <person name="Sykes S."/>
            <person name="Wortman J."/>
            <person name="Nusbaum C."/>
            <person name="Birren B."/>
        </authorList>
    </citation>
    <scope>NUCLEOTIDE SEQUENCE [LARGE SCALE GENOMIC DNA]</scope>
    <source>
        <strain evidence="2">race PST-78</strain>
    </source>
</reference>
<dbReference type="AlphaFoldDB" id="A0A0L0UNA1"/>
<dbReference type="EMBL" id="AJIL01002689">
    <property type="protein sequence ID" value="KNE88244.1"/>
    <property type="molecule type" value="Genomic_DNA"/>
</dbReference>